<dbReference type="PANTHER" id="PTHR16222">
    <property type="entry name" value="ADP-RIBOSYLGLYCOHYDROLASE"/>
    <property type="match status" value="1"/>
</dbReference>
<dbReference type="Gene3D" id="1.10.4080.10">
    <property type="entry name" value="ADP-ribosylation/Crystallin J1"/>
    <property type="match status" value="1"/>
</dbReference>
<dbReference type="RefSeq" id="WP_359355480.1">
    <property type="nucleotide sequence ID" value="NZ_JBEYXV010000019.1"/>
</dbReference>
<dbReference type="InterPro" id="IPR036705">
    <property type="entry name" value="Ribosyl_crysJ1_sf"/>
</dbReference>
<dbReference type="InterPro" id="IPR005502">
    <property type="entry name" value="Ribosyl_crysJ1"/>
</dbReference>
<keyword evidence="3" id="KW-1185">Reference proteome</keyword>
<reference evidence="2 3" key="1">
    <citation type="submission" date="2024-06" db="EMBL/GenBank/DDBJ databases">
        <title>The Natural Products Discovery Center: Release of the First 8490 Sequenced Strains for Exploring Actinobacteria Biosynthetic Diversity.</title>
        <authorList>
            <person name="Kalkreuter E."/>
            <person name="Kautsar S.A."/>
            <person name="Yang D."/>
            <person name="Bader C.D."/>
            <person name="Teijaro C.N."/>
            <person name="Fluegel L."/>
            <person name="Davis C.M."/>
            <person name="Simpson J.R."/>
            <person name="Lauterbach L."/>
            <person name="Steele A.D."/>
            <person name="Gui C."/>
            <person name="Meng S."/>
            <person name="Li G."/>
            <person name="Viehrig K."/>
            <person name="Ye F."/>
            <person name="Su P."/>
            <person name="Kiefer A.F."/>
            <person name="Nichols A."/>
            <person name="Cepeda A.J."/>
            <person name="Yan W."/>
            <person name="Fan B."/>
            <person name="Jiang Y."/>
            <person name="Adhikari A."/>
            <person name="Zheng C.-J."/>
            <person name="Schuster L."/>
            <person name="Cowan T.M."/>
            <person name="Smanski M.J."/>
            <person name="Chevrette M.G."/>
            <person name="De Carvalho L.P.S."/>
            <person name="Shen B."/>
        </authorList>
    </citation>
    <scope>NUCLEOTIDE SEQUENCE [LARGE SCALE GENOMIC DNA]</scope>
    <source>
        <strain evidence="2 3">NPDC046838</strain>
    </source>
</reference>
<dbReference type="Proteomes" id="UP001551176">
    <property type="component" value="Unassembled WGS sequence"/>
</dbReference>
<protein>
    <submittedName>
        <fullName evidence="2">ADP-ribosylglycohydrolase family protein</fullName>
    </submittedName>
</protein>
<accession>A0ABV3BXE8</accession>
<proteinExistence type="predicted"/>
<feature type="region of interest" description="Disordered" evidence="1">
    <location>
        <begin position="1"/>
        <end position="20"/>
    </location>
</feature>
<dbReference type="InterPro" id="IPR050792">
    <property type="entry name" value="ADP-ribosylglycohydrolase"/>
</dbReference>
<dbReference type="EMBL" id="JBEYXV010000019">
    <property type="protein sequence ID" value="MEU6825262.1"/>
    <property type="molecule type" value="Genomic_DNA"/>
</dbReference>
<gene>
    <name evidence="2" type="ORF">ABZ921_31975</name>
</gene>
<dbReference type="Pfam" id="PF03747">
    <property type="entry name" value="ADP_ribosyl_GH"/>
    <property type="match status" value="1"/>
</dbReference>
<evidence type="ECO:0000313" key="3">
    <source>
        <dbReference type="Proteomes" id="UP001551176"/>
    </source>
</evidence>
<dbReference type="SUPFAM" id="SSF101478">
    <property type="entry name" value="ADP-ribosylglycohydrolase"/>
    <property type="match status" value="1"/>
</dbReference>
<comment type="caution">
    <text evidence="2">The sequence shown here is derived from an EMBL/GenBank/DDBJ whole genome shotgun (WGS) entry which is preliminary data.</text>
</comment>
<sequence length="507" mass="53528">MSDAPVPASAPAPEPGPRFVPRKHINPRFEDDVAFSYVSGPAEYAHESARPVRYLAAADEHGTVTTYVWANDQDDAAGWIVRRDAGNQAVNDGRWMRRLRDGKERGIAPTAVLHELVRDVPAVVPGSLTTAPGLAGLYELADQPFRRPVWRSARAALHGLAIGDAMGRPLSLLPMDRVTALYGGWESMELPLSADGTVRVSDQTQLALAVGEALAEVAVQAPLPEAEARLALTVRGALPAPPWLTPAAVATALRTHLIDWRRSPDNDRSPGRTTLDACTALMTPAPWQQASAVGSKGCAAVVRAAVVGLAPCLTPDQRSGIAQLQAALTHGHPTALAASDLAAHAVDLLGHRRAPADLLPLLRAHAETSRSTYRTDWLGDLAARAGARNPAEYIAAGWDECLTALTAVENAVRAGDPHHEPGRAVGAAWTADAVLAGALYAFLVTDRHPCNALRRAAHTSGASAATAALTGAFAGARRGPSGWPPEWVEAVEYGERLGALGESWDRT</sequence>
<evidence type="ECO:0000313" key="2">
    <source>
        <dbReference type="EMBL" id="MEU6825262.1"/>
    </source>
</evidence>
<evidence type="ECO:0000256" key="1">
    <source>
        <dbReference type="SAM" id="MobiDB-lite"/>
    </source>
</evidence>
<feature type="compositionally biased region" description="Pro residues" evidence="1">
    <location>
        <begin position="8"/>
        <end position="18"/>
    </location>
</feature>
<organism evidence="2 3">
    <name type="scientific">Streptomyces atriruber</name>
    <dbReference type="NCBI Taxonomy" id="545121"/>
    <lineage>
        <taxon>Bacteria</taxon>
        <taxon>Bacillati</taxon>
        <taxon>Actinomycetota</taxon>
        <taxon>Actinomycetes</taxon>
        <taxon>Kitasatosporales</taxon>
        <taxon>Streptomycetaceae</taxon>
        <taxon>Streptomyces</taxon>
    </lineage>
</organism>
<dbReference type="PANTHER" id="PTHR16222:SF12">
    <property type="entry name" value="ADP-RIBOSYLGLYCOHYDROLASE-RELATED"/>
    <property type="match status" value="1"/>
</dbReference>
<name>A0ABV3BXE8_9ACTN</name>